<dbReference type="SUPFAM" id="SSF55781">
    <property type="entry name" value="GAF domain-like"/>
    <property type="match status" value="1"/>
</dbReference>
<comment type="caution">
    <text evidence="2">The sequence shown here is derived from an EMBL/GenBank/DDBJ whole genome shotgun (WGS) entry which is preliminary data.</text>
</comment>
<feature type="domain" description="GAF" evidence="1">
    <location>
        <begin position="15"/>
        <end position="141"/>
    </location>
</feature>
<dbReference type="Gene3D" id="3.30.450.40">
    <property type="match status" value="1"/>
</dbReference>
<sequence length="149" mass="16887">MKPNKMKEVSIRMNQICMETMKELSSDFVALATYNNEGKDIRWKFAAGNRNEKYKQITVRYGKGIAGQVMRSGSPMVIQSFPEDINGKATDYPIMLAEQLVSCIAVPVQFNDKIWGVLLAGHRIEKGFTEEDRNKLMEAAKKVSYTISK</sequence>
<dbReference type="Proteomes" id="UP001500782">
    <property type="component" value="Unassembled WGS sequence"/>
</dbReference>
<proteinExistence type="predicted"/>
<name>A0ABN0W4G8_9BACI</name>
<reference evidence="2 3" key="1">
    <citation type="journal article" date="2019" name="Int. J. Syst. Evol. Microbiol.">
        <title>The Global Catalogue of Microorganisms (GCM) 10K type strain sequencing project: providing services to taxonomists for standard genome sequencing and annotation.</title>
        <authorList>
            <consortium name="The Broad Institute Genomics Platform"/>
            <consortium name="The Broad Institute Genome Sequencing Center for Infectious Disease"/>
            <person name="Wu L."/>
            <person name="Ma J."/>
        </authorList>
    </citation>
    <scope>NUCLEOTIDE SEQUENCE [LARGE SCALE GENOMIC DNA]</scope>
    <source>
        <strain evidence="2 3">JCM 9731</strain>
    </source>
</reference>
<dbReference type="InterPro" id="IPR029016">
    <property type="entry name" value="GAF-like_dom_sf"/>
</dbReference>
<evidence type="ECO:0000313" key="2">
    <source>
        <dbReference type="EMBL" id="GAA0324763.1"/>
    </source>
</evidence>
<dbReference type="Pfam" id="PF13185">
    <property type="entry name" value="GAF_2"/>
    <property type="match status" value="1"/>
</dbReference>
<evidence type="ECO:0000313" key="3">
    <source>
        <dbReference type="Proteomes" id="UP001500782"/>
    </source>
</evidence>
<accession>A0ABN0W4G8</accession>
<dbReference type="RefSeq" id="WP_343797664.1">
    <property type="nucleotide sequence ID" value="NZ_BAAADJ010000014.1"/>
</dbReference>
<keyword evidence="3" id="KW-1185">Reference proteome</keyword>
<gene>
    <name evidence="2" type="ORF">GCM10008967_14200</name>
</gene>
<protein>
    <submittedName>
        <fullName evidence="2">GAF domain-containing protein</fullName>
    </submittedName>
</protein>
<dbReference type="EMBL" id="BAAADJ010000014">
    <property type="protein sequence ID" value="GAA0324763.1"/>
    <property type="molecule type" value="Genomic_DNA"/>
</dbReference>
<evidence type="ECO:0000259" key="1">
    <source>
        <dbReference type="Pfam" id="PF13185"/>
    </source>
</evidence>
<dbReference type="InterPro" id="IPR003018">
    <property type="entry name" value="GAF"/>
</dbReference>
<organism evidence="2 3">
    <name type="scientific">Bacillus carboniphilus</name>
    <dbReference type="NCBI Taxonomy" id="86663"/>
    <lineage>
        <taxon>Bacteria</taxon>
        <taxon>Bacillati</taxon>
        <taxon>Bacillota</taxon>
        <taxon>Bacilli</taxon>
        <taxon>Bacillales</taxon>
        <taxon>Bacillaceae</taxon>
        <taxon>Bacillus</taxon>
    </lineage>
</organism>